<evidence type="ECO:0000256" key="1">
    <source>
        <dbReference type="SAM" id="Phobius"/>
    </source>
</evidence>
<evidence type="ECO:0000313" key="3">
    <source>
        <dbReference type="Proteomes" id="UP001239626"/>
    </source>
</evidence>
<accession>A0ABU0EIU0</accession>
<evidence type="ECO:0000313" key="2">
    <source>
        <dbReference type="EMBL" id="MDQ0375196.1"/>
    </source>
</evidence>
<organism evidence="2 3">
    <name type="scientific">Cellulomonas humilata</name>
    <dbReference type="NCBI Taxonomy" id="144055"/>
    <lineage>
        <taxon>Bacteria</taxon>
        <taxon>Bacillati</taxon>
        <taxon>Actinomycetota</taxon>
        <taxon>Actinomycetes</taxon>
        <taxon>Micrococcales</taxon>
        <taxon>Cellulomonadaceae</taxon>
        <taxon>Cellulomonas</taxon>
    </lineage>
</organism>
<evidence type="ECO:0008006" key="4">
    <source>
        <dbReference type="Google" id="ProtNLM"/>
    </source>
</evidence>
<keyword evidence="1" id="KW-1133">Transmembrane helix</keyword>
<protein>
    <recommendedName>
        <fullName evidence="4">DUF3995 domain-containing protein</fullName>
    </recommendedName>
</protein>
<dbReference type="InterPro" id="IPR025058">
    <property type="entry name" value="DUF3995"/>
</dbReference>
<feature type="transmembrane region" description="Helical" evidence="1">
    <location>
        <begin position="92"/>
        <end position="122"/>
    </location>
</feature>
<feature type="transmembrane region" description="Helical" evidence="1">
    <location>
        <begin position="142"/>
        <end position="159"/>
    </location>
</feature>
<keyword evidence="1" id="KW-0472">Membrane</keyword>
<proteinExistence type="predicted"/>
<comment type="caution">
    <text evidence="2">The sequence shown here is derived from an EMBL/GenBank/DDBJ whole genome shotgun (WGS) entry which is preliminary data.</text>
</comment>
<sequence length="183" mass="19665">MEAPSDRWVPPPWVAWGAAVVAFAFAGVSLAWALGSTVGLDTLGGAIERMARAGDPALLAANAVALVLKVMGGLLALALVQPWGRHLPRRPLLVLGWLGAGVLVLYGALQTTSVALVAAGAVVPEEPLSERALMWRLFLWEPWFLVWGVLLAGATLRCQRLSSQRTSRRNRSTRDGESYERTS</sequence>
<dbReference type="RefSeq" id="WP_307494003.1">
    <property type="nucleotide sequence ID" value="NZ_JAUSVB010000005.1"/>
</dbReference>
<dbReference type="Pfam" id="PF13160">
    <property type="entry name" value="DUF3995"/>
    <property type="match status" value="1"/>
</dbReference>
<reference evidence="2 3" key="1">
    <citation type="submission" date="2023-07" db="EMBL/GenBank/DDBJ databases">
        <title>Sorghum-associated microbial communities from plants grown in Nebraska, USA.</title>
        <authorList>
            <person name="Schachtman D."/>
        </authorList>
    </citation>
    <scope>NUCLEOTIDE SEQUENCE [LARGE SCALE GENOMIC DNA]</scope>
    <source>
        <strain evidence="2 3">BE332</strain>
    </source>
</reference>
<dbReference type="Proteomes" id="UP001239626">
    <property type="component" value="Unassembled WGS sequence"/>
</dbReference>
<dbReference type="EMBL" id="JAUSVB010000005">
    <property type="protein sequence ID" value="MDQ0375196.1"/>
    <property type="molecule type" value="Genomic_DNA"/>
</dbReference>
<gene>
    <name evidence="2" type="ORF">J2X26_003526</name>
</gene>
<keyword evidence="3" id="KW-1185">Reference proteome</keyword>
<keyword evidence="1" id="KW-0812">Transmembrane</keyword>
<feature type="transmembrane region" description="Helical" evidence="1">
    <location>
        <begin position="57"/>
        <end position="80"/>
    </location>
</feature>
<name>A0ABU0EIU0_9CELL</name>